<proteinExistence type="predicted"/>
<dbReference type="PRINTS" id="PR00625">
    <property type="entry name" value="JDOMAIN"/>
</dbReference>
<dbReference type="Gene3D" id="1.10.287.110">
    <property type="entry name" value="DnaJ domain"/>
    <property type="match status" value="1"/>
</dbReference>
<dbReference type="PROSITE" id="PS50076">
    <property type="entry name" value="DNAJ_2"/>
    <property type="match status" value="1"/>
</dbReference>
<dbReference type="PANTHER" id="PTHR44144:SF1">
    <property type="entry name" value="DNAJ HOMOLOG SUBFAMILY C MEMBER 9"/>
    <property type="match status" value="1"/>
</dbReference>
<dbReference type="EMBL" id="BTGB01000009">
    <property type="protein sequence ID" value="GMM48936.1"/>
    <property type="molecule type" value="Genomic_DNA"/>
</dbReference>
<dbReference type="InterPro" id="IPR052594">
    <property type="entry name" value="J_domain-containing_protein"/>
</dbReference>
<accession>A0AAV5RCG2</accession>
<comment type="caution">
    <text evidence="4">The sequence shown here is derived from an EMBL/GenBank/DDBJ whole genome shotgun (WGS) entry which is preliminary data.</text>
</comment>
<dbReference type="InterPro" id="IPR056453">
    <property type="entry name" value="HTH_DNAJC9"/>
</dbReference>
<keyword evidence="1" id="KW-0175">Coiled coil</keyword>
<dbReference type="InterPro" id="IPR001623">
    <property type="entry name" value="DnaJ_domain"/>
</dbReference>
<evidence type="ECO:0000256" key="2">
    <source>
        <dbReference type="SAM" id="MobiDB-lite"/>
    </source>
</evidence>
<feature type="domain" description="J" evidence="3">
    <location>
        <begin position="5"/>
        <end position="67"/>
    </location>
</feature>
<name>A0AAV5RCG2_PICKL</name>
<dbReference type="SMART" id="SM00271">
    <property type="entry name" value="DnaJ"/>
    <property type="match status" value="1"/>
</dbReference>
<gene>
    <name evidence="4" type="ORF">DAPK24_055340</name>
</gene>
<keyword evidence="5" id="KW-1185">Reference proteome</keyword>
<feature type="coiled-coil region" evidence="1">
    <location>
        <begin position="98"/>
        <end position="132"/>
    </location>
</feature>
<dbReference type="GO" id="GO:0005737">
    <property type="term" value="C:cytoplasm"/>
    <property type="evidence" value="ECO:0007669"/>
    <property type="project" value="TreeGrafter"/>
</dbReference>
<dbReference type="InterPro" id="IPR036869">
    <property type="entry name" value="J_dom_sf"/>
</dbReference>
<reference evidence="4 5" key="1">
    <citation type="journal article" date="2023" name="Elife">
        <title>Identification of key yeast species and microbe-microbe interactions impacting larval growth of Drosophila in the wild.</title>
        <authorList>
            <person name="Mure A."/>
            <person name="Sugiura Y."/>
            <person name="Maeda R."/>
            <person name="Honda K."/>
            <person name="Sakurai N."/>
            <person name="Takahashi Y."/>
            <person name="Watada M."/>
            <person name="Katoh T."/>
            <person name="Gotoh A."/>
            <person name="Gotoh Y."/>
            <person name="Taniguchi I."/>
            <person name="Nakamura K."/>
            <person name="Hayashi T."/>
            <person name="Katayama T."/>
            <person name="Uemura T."/>
            <person name="Hattori Y."/>
        </authorList>
    </citation>
    <scope>NUCLEOTIDE SEQUENCE [LARGE SCALE GENOMIC DNA]</scope>
    <source>
        <strain evidence="4 5">PK-24</strain>
    </source>
</reference>
<organism evidence="4 5">
    <name type="scientific">Pichia kluyveri</name>
    <name type="common">Yeast</name>
    <dbReference type="NCBI Taxonomy" id="36015"/>
    <lineage>
        <taxon>Eukaryota</taxon>
        <taxon>Fungi</taxon>
        <taxon>Dikarya</taxon>
        <taxon>Ascomycota</taxon>
        <taxon>Saccharomycotina</taxon>
        <taxon>Pichiomycetes</taxon>
        <taxon>Pichiales</taxon>
        <taxon>Pichiaceae</taxon>
        <taxon>Pichia</taxon>
    </lineage>
</organism>
<dbReference type="AlphaFoldDB" id="A0AAV5RCG2"/>
<evidence type="ECO:0000313" key="5">
    <source>
        <dbReference type="Proteomes" id="UP001378960"/>
    </source>
</evidence>
<dbReference type="CDD" id="cd06257">
    <property type="entry name" value="DnaJ"/>
    <property type="match status" value="1"/>
</dbReference>
<dbReference type="Proteomes" id="UP001378960">
    <property type="component" value="Unassembled WGS sequence"/>
</dbReference>
<dbReference type="SUPFAM" id="SSF46565">
    <property type="entry name" value="Chaperone J-domain"/>
    <property type="match status" value="1"/>
</dbReference>
<evidence type="ECO:0000313" key="4">
    <source>
        <dbReference type="EMBL" id="GMM48936.1"/>
    </source>
</evidence>
<dbReference type="GO" id="GO:0005634">
    <property type="term" value="C:nucleus"/>
    <property type="evidence" value="ECO:0007669"/>
    <property type="project" value="TreeGrafter"/>
</dbReference>
<dbReference type="PANTHER" id="PTHR44144">
    <property type="entry name" value="DNAJ HOMOLOG SUBFAMILY C MEMBER 9"/>
    <property type="match status" value="1"/>
</dbReference>
<dbReference type="GO" id="GO:0031072">
    <property type="term" value="F:heat shock protein binding"/>
    <property type="evidence" value="ECO:0007669"/>
    <property type="project" value="TreeGrafter"/>
</dbReference>
<protein>
    <recommendedName>
        <fullName evidence="3">J domain-containing protein</fullName>
    </recommendedName>
</protein>
<feature type="region of interest" description="Disordered" evidence="2">
    <location>
        <begin position="212"/>
        <end position="244"/>
    </location>
</feature>
<dbReference type="Pfam" id="PF23302">
    <property type="entry name" value="HTH_DNAJC9"/>
    <property type="match status" value="1"/>
</dbReference>
<evidence type="ECO:0000259" key="3">
    <source>
        <dbReference type="PROSITE" id="PS50076"/>
    </source>
</evidence>
<evidence type="ECO:0000256" key="1">
    <source>
        <dbReference type="SAM" id="Coils"/>
    </source>
</evidence>
<sequence length="244" mass="29160">MENINPYEILGVSSDSNKRDIVVAYRKKCLKYHPDKAPGKREEFDKIQLAYLVLSDERKRERYDKTGVVSVKEVENDENFDWREYFQTQFKEVTKDMIVEDKKQYQNSEEELDDIRDEIIDVKGNVEKLFERIPHLEFSKEEEERVYGIIEKLIEKGELNDEDIPQFFKYTSERKQRVKKMERKALREKKAADKYIKDEGCDSFEELARKISENRNRQNSTMQAIMDKYSGEKVAKGKVTKRKK</sequence>
<dbReference type="Pfam" id="PF00226">
    <property type="entry name" value="DnaJ"/>
    <property type="match status" value="1"/>
</dbReference>